<accession>A0ABP9N1B0</accession>
<dbReference type="PANTHER" id="PTHR36849:SF1">
    <property type="entry name" value="CYTOPLASMIC PROTEIN"/>
    <property type="match status" value="1"/>
</dbReference>
<reference evidence="2" key="1">
    <citation type="journal article" date="2019" name="Int. J. Syst. Evol. Microbiol.">
        <title>The Global Catalogue of Microorganisms (GCM) 10K type strain sequencing project: providing services to taxonomists for standard genome sequencing and annotation.</title>
        <authorList>
            <consortium name="The Broad Institute Genomics Platform"/>
            <consortium name="The Broad Institute Genome Sequencing Center for Infectious Disease"/>
            <person name="Wu L."/>
            <person name="Ma J."/>
        </authorList>
    </citation>
    <scope>NUCLEOTIDE SEQUENCE [LARGE SCALE GENOMIC DNA]</scope>
    <source>
        <strain evidence="2">JCM 18424</strain>
    </source>
</reference>
<evidence type="ECO:0000313" key="1">
    <source>
        <dbReference type="EMBL" id="GAA5103675.1"/>
    </source>
</evidence>
<name>A0ABP9N1B0_9GAMM</name>
<gene>
    <name evidence="1" type="ORF">GCM10023338_22540</name>
</gene>
<comment type="caution">
    <text evidence="1">The sequence shown here is derived from an EMBL/GenBank/DDBJ whole genome shotgun (WGS) entry which is preliminary data.</text>
</comment>
<sequence length="117" mass="13692">MIQCKRVYEATTESDGYRVLVDRLWPRGVKKADLIMDEWNKTITPSTELRKWYHANRDQFSVFKGMYLAELEANREAWLPLIPKIQNETVTLLTAEKDPENQHAGILQAFLIQKAQK</sequence>
<dbReference type="Pfam" id="PF22752">
    <property type="entry name" value="DUF488-N3i"/>
    <property type="match status" value="1"/>
</dbReference>
<dbReference type="PANTHER" id="PTHR36849">
    <property type="entry name" value="CYTOPLASMIC PROTEIN-RELATED"/>
    <property type="match status" value="1"/>
</dbReference>
<dbReference type="Proteomes" id="UP001500631">
    <property type="component" value="Unassembled WGS sequence"/>
</dbReference>
<organism evidence="1 2">
    <name type="scientific">Wohlfahrtiimonas larvae</name>
    <dbReference type="NCBI Taxonomy" id="1157986"/>
    <lineage>
        <taxon>Bacteria</taxon>
        <taxon>Pseudomonadati</taxon>
        <taxon>Pseudomonadota</taxon>
        <taxon>Gammaproteobacteria</taxon>
        <taxon>Cardiobacteriales</taxon>
        <taxon>Ignatzschineriaceae</taxon>
        <taxon>Wohlfahrtiimonas</taxon>
    </lineage>
</organism>
<dbReference type="InterPro" id="IPR052552">
    <property type="entry name" value="YeaO-like"/>
</dbReference>
<protein>
    <submittedName>
        <fullName evidence="1">DUF488 domain-containing protein</fullName>
    </submittedName>
</protein>
<evidence type="ECO:0000313" key="2">
    <source>
        <dbReference type="Proteomes" id="UP001500631"/>
    </source>
</evidence>
<proteinExistence type="predicted"/>
<keyword evidence="2" id="KW-1185">Reference proteome</keyword>
<dbReference type="RefSeq" id="WP_077926769.1">
    <property type="nucleotide sequence ID" value="NZ_BAABKE010000009.1"/>
</dbReference>
<dbReference type="EMBL" id="BAABKE010000009">
    <property type="protein sequence ID" value="GAA5103675.1"/>
    <property type="molecule type" value="Genomic_DNA"/>
</dbReference>